<keyword evidence="4" id="KW-0490">MHC I</keyword>
<accession>A0A9Q0I8I7</accession>
<comment type="caution">
    <text evidence="9">The sequence shown here is derived from an EMBL/GenBank/DDBJ whole genome shotgun (WGS) entry which is preliminary data.</text>
</comment>
<name>A0A9Q0I8I7_9TELE</name>
<comment type="similarity">
    <text evidence="2">Belongs to the beta-2-microglobulin family.</text>
</comment>
<dbReference type="InterPro" id="IPR007110">
    <property type="entry name" value="Ig-like_dom"/>
</dbReference>
<dbReference type="SMART" id="SM00407">
    <property type="entry name" value="IGc1"/>
    <property type="match status" value="1"/>
</dbReference>
<dbReference type="Proteomes" id="UP001148018">
    <property type="component" value="Unassembled WGS sequence"/>
</dbReference>
<dbReference type="Gene3D" id="2.60.40.10">
    <property type="entry name" value="Immunoglobulins"/>
    <property type="match status" value="1"/>
</dbReference>
<protein>
    <recommendedName>
        <fullName evidence="3">Beta-2-microglobulin</fullName>
    </recommendedName>
</protein>
<dbReference type="PANTHER" id="PTHR19944:SF62">
    <property type="entry name" value="BETA-2-MICROGLOBULIN"/>
    <property type="match status" value="1"/>
</dbReference>
<dbReference type="OrthoDB" id="9949628at2759"/>
<sequence>IRDTHRQRKASASEQHQNSIRIMKTCFTAVVLAVLYCAVESNVSPAQVQVYSKDPATMGKSNTLICLVKNFHPPEIQIELLSGQQVIAKANQTDLSFDKTWHFHLSRHAEIIPEPGHKYACRVTHSGSVRIYAWDPNM</sequence>
<dbReference type="EMBL" id="JANIIK010000114">
    <property type="protein sequence ID" value="KAJ3590997.1"/>
    <property type="molecule type" value="Genomic_DNA"/>
</dbReference>
<evidence type="ECO:0000313" key="10">
    <source>
        <dbReference type="Proteomes" id="UP001148018"/>
    </source>
</evidence>
<dbReference type="GO" id="GO:0005576">
    <property type="term" value="C:extracellular region"/>
    <property type="evidence" value="ECO:0007669"/>
    <property type="project" value="UniProtKB-SubCell"/>
</dbReference>
<comment type="subcellular location">
    <subcellularLocation>
        <location evidence="1">Secreted</location>
    </subcellularLocation>
</comment>
<dbReference type="PROSITE" id="PS50835">
    <property type="entry name" value="IG_LIKE"/>
    <property type="match status" value="1"/>
</dbReference>
<dbReference type="PROSITE" id="PS00290">
    <property type="entry name" value="IG_MHC"/>
    <property type="match status" value="1"/>
</dbReference>
<evidence type="ECO:0000256" key="3">
    <source>
        <dbReference type="ARBA" id="ARBA00018767"/>
    </source>
</evidence>
<proteinExistence type="inferred from homology"/>
<feature type="non-terminal residue" evidence="9">
    <location>
        <position position="1"/>
    </location>
</feature>
<reference evidence="9" key="1">
    <citation type="submission" date="2022-07" db="EMBL/GenBank/DDBJ databases">
        <title>Chromosome-level genome of Muraenolepis orangiensis.</title>
        <authorList>
            <person name="Kim J."/>
        </authorList>
    </citation>
    <scope>NUCLEOTIDE SEQUENCE</scope>
    <source>
        <strain evidence="9">KU_S4_2022</strain>
        <tissue evidence="9">Muscle</tissue>
    </source>
</reference>
<evidence type="ECO:0000313" key="9">
    <source>
        <dbReference type="EMBL" id="KAJ3590997.1"/>
    </source>
</evidence>
<keyword evidence="7" id="KW-0393">Immunoglobulin domain</keyword>
<dbReference type="InterPro" id="IPR003597">
    <property type="entry name" value="Ig_C1-set"/>
</dbReference>
<dbReference type="AlphaFoldDB" id="A0A9Q0I8I7"/>
<dbReference type="EMBL" id="JANIIK010000114">
    <property type="protein sequence ID" value="KAJ3590996.1"/>
    <property type="molecule type" value="Genomic_DNA"/>
</dbReference>
<keyword evidence="10" id="KW-1185">Reference proteome</keyword>
<dbReference type="InterPro" id="IPR003006">
    <property type="entry name" value="Ig/MHC_CS"/>
</dbReference>
<dbReference type="Pfam" id="PF07654">
    <property type="entry name" value="C1-set"/>
    <property type="match status" value="1"/>
</dbReference>
<gene>
    <name evidence="9" type="ORF">NHX12_008944</name>
</gene>
<keyword evidence="6" id="KW-0391">Immunity</keyword>
<organism evidence="9 10">
    <name type="scientific">Muraenolepis orangiensis</name>
    <name type="common">Patagonian moray cod</name>
    <dbReference type="NCBI Taxonomy" id="630683"/>
    <lineage>
        <taxon>Eukaryota</taxon>
        <taxon>Metazoa</taxon>
        <taxon>Chordata</taxon>
        <taxon>Craniata</taxon>
        <taxon>Vertebrata</taxon>
        <taxon>Euteleostomi</taxon>
        <taxon>Actinopterygii</taxon>
        <taxon>Neopterygii</taxon>
        <taxon>Teleostei</taxon>
        <taxon>Neoteleostei</taxon>
        <taxon>Acanthomorphata</taxon>
        <taxon>Zeiogadaria</taxon>
        <taxon>Gadariae</taxon>
        <taxon>Gadiformes</taxon>
        <taxon>Muraenolepidoidei</taxon>
        <taxon>Muraenolepididae</taxon>
        <taxon>Muraenolepis</taxon>
    </lineage>
</organism>
<evidence type="ECO:0000256" key="5">
    <source>
        <dbReference type="ARBA" id="ARBA00022525"/>
    </source>
</evidence>
<dbReference type="InterPro" id="IPR013783">
    <property type="entry name" value="Ig-like_fold"/>
</dbReference>
<keyword evidence="5" id="KW-0964">Secreted</keyword>
<dbReference type="PANTHER" id="PTHR19944">
    <property type="entry name" value="MHC CLASS II-RELATED"/>
    <property type="match status" value="1"/>
</dbReference>
<dbReference type="InterPro" id="IPR036179">
    <property type="entry name" value="Ig-like_dom_sf"/>
</dbReference>
<dbReference type="GO" id="GO:0042612">
    <property type="term" value="C:MHC class I protein complex"/>
    <property type="evidence" value="ECO:0007669"/>
    <property type="project" value="UniProtKB-KW"/>
</dbReference>
<evidence type="ECO:0000256" key="6">
    <source>
        <dbReference type="ARBA" id="ARBA00022859"/>
    </source>
</evidence>
<evidence type="ECO:0000259" key="8">
    <source>
        <dbReference type="PROSITE" id="PS50835"/>
    </source>
</evidence>
<evidence type="ECO:0000256" key="4">
    <source>
        <dbReference type="ARBA" id="ARBA00022451"/>
    </source>
</evidence>
<evidence type="ECO:0000256" key="7">
    <source>
        <dbReference type="ARBA" id="ARBA00023319"/>
    </source>
</evidence>
<dbReference type="SUPFAM" id="SSF48726">
    <property type="entry name" value="Immunoglobulin"/>
    <property type="match status" value="1"/>
</dbReference>
<evidence type="ECO:0000256" key="2">
    <source>
        <dbReference type="ARBA" id="ARBA00009564"/>
    </source>
</evidence>
<evidence type="ECO:0000256" key="1">
    <source>
        <dbReference type="ARBA" id="ARBA00004613"/>
    </source>
</evidence>
<dbReference type="GO" id="GO:0002474">
    <property type="term" value="P:antigen processing and presentation of peptide antigen via MHC class I"/>
    <property type="evidence" value="ECO:0007669"/>
    <property type="project" value="UniProtKB-KW"/>
</dbReference>
<feature type="domain" description="Ig-like" evidence="8">
    <location>
        <begin position="45"/>
        <end position="132"/>
    </location>
</feature>
<dbReference type="InterPro" id="IPR050160">
    <property type="entry name" value="MHC/Immunoglobulin"/>
</dbReference>